<proteinExistence type="predicted"/>
<reference evidence="2" key="3">
    <citation type="submission" date="2025-09" db="UniProtKB">
        <authorList>
            <consortium name="Ensembl"/>
        </authorList>
    </citation>
    <scope>IDENTIFICATION</scope>
</reference>
<feature type="region of interest" description="Disordered" evidence="1">
    <location>
        <begin position="68"/>
        <end position="205"/>
    </location>
</feature>
<dbReference type="HOGENOM" id="CLU_116085_0_0_1"/>
<keyword evidence="3" id="KW-1185">Reference proteome</keyword>
<organism evidence="2 3">
    <name type="scientific">Ciona savignyi</name>
    <name type="common">Pacific transparent sea squirt</name>
    <dbReference type="NCBI Taxonomy" id="51511"/>
    <lineage>
        <taxon>Eukaryota</taxon>
        <taxon>Metazoa</taxon>
        <taxon>Chordata</taxon>
        <taxon>Tunicata</taxon>
        <taxon>Ascidiacea</taxon>
        <taxon>Phlebobranchia</taxon>
        <taxon>Cionidae</taxon>
        <taxon>Ciona</taxon>
    </lineage>
</organism>
<feature type="compositionally biased region" description="Basic and acidic residues" evidence="1">
    <location>
        <begin position="101"/>
        <end position="111"/>
    </location>
</feature>
<reference evidence="2" key="2">
    <citation type="submission" date="2025-08" db="UniProtKB">
        <authorList>
            <consortium name="Ensembl"/>
        </authorList>
    </citation>
    <scope>IDENTIFICATION</scope>
</reference>
<dbReference type="GeneTree" id="ENSGT00660000097444"/>
<dbReference type="OMA" id="EKKINHR"/>
<sequence length="205" mass="22683">MCPNNIFTVSKPFKVQWLDQESDSKTYKRSYFDYLHFNSVLYSGVVLKKIDGNKFTLPEVQEKKINHRLDKSLRGEEEISSDSDSSDDDSKKMTNLKKAAKQKEAKGHANEGEDSSNSPEAKESTPKVRKRKSSKDTDSSRKLGKIQIPGVATTGVKRKSQKYEVGISSPSIRLSSPTSAGKTGSSGATIAKPRGRPRKSTQPKV</sequence>
<feature type="compositionally biased region" description="Low complexity" evidence="1">
    <location>
        <begin position="167"/>
        <end position="179"/>
    </location>
</feature>
<evidence type="ECO:0000313" key="2">
    <source>
        <dbReference type="Ensembl" id="ENSCSAVP00000009069.1"/>
    </source>
</evidence>
<dbReference type="Ensembl" id="ENSCSAVT00000009183.1">
    <property type="protein sequence ID" value="ENSCSAVP00000009069.1"/>
    <property type="gene ID" value="ENSCSAVG00000005357.1"/>
</dbReference>
<accession>H2YUQ9</accession>
<feature type="compositionally biased region" description="Basic and acidic residues" evidence="1">
    <location>
        <begin position="68"/>
        <end position="77"/>
    </location>
</feature>
<dbReference type="Proteomes" id="UP000007875">
    <property type="component" value="Unassembled WGS sequence"/>
</dbReference>
<name>H2YUQ9_CIOSA</name>
<dbReference type="AlphaFoldDB" id="H2YUQ9"/>
<evidence type="ECO:0000313" key="3">
    <source>
        <dbReference type="Proteomes" id="UP000007875"/>
    </source>
</evidence>
<dbReference type="InParanoid" id="H2YUQ9"/>
<protein>
    <submittedName>
        <fullName evidence="2">Uncharacterized protein</fullName>
    </submittedName>
</protein>
<evidence type="ECO:0000256" key="1">
    <source>
        <dbReference type="SAM" id="MobiDB-lite"/>
    </source>
</evidence>
<feature type="compositionally biased region" description="Basic residues" evidence="1">
    <location>
        <begin position="193"/>
        <end position="205"/>
    </location>
</feature>
<feature type="compositionally biased region" description="Acidic residues" evidence="1">
    <location>
        <begin position="78"/>
        <end position="87"/>
    </location>
</feature>
<reference evidence="3" key="1">
    <citation type="submission" date="2003-08" db="EMBL/GenBank/DDBJ databases">
        <authorList>
            <person name="Birren B."/>
            <person name="Nusbaum C."/>
            <person name="Abebe A."/>
            <person name="Abouelleil A."/>
            <person name="Adekoya E."/>
            <person name="Ait-zahra M."/>
            <person name="Allen N."/>
            <person name="Allen T."/>
            <person name="An P."/>
            <person name="Anderson M."/>
            <person name="Anderson S."/>
            <person name="Arachchi H."/>
            <person name="Armbruster J."/>
            <person name="Bachantsang P."/>
            <person name="Baldwin J."/>
            <person name="Barry A."/>
            <person name="Bayul T."/>
            <person name="Blitshsteyn B."/>
            <person name="Bloom T."/>
            <person name="Blye J."/>
            <person name="Boguslavskiy L."/>
            <person name="Borowsky M."/>
            <person name="Boukhgalter B."/>
            <person name="Brunache A."/>
            <person name="Butler J."/>
            <person name="Calixte N."/>
            <person name="Calvo S."/>
            <person name="Camarata J."/>
            <person name="Campo K."/>
            <person name="Chang J."/>
            <person name="Cheshatsang Y."/>
            <person name="Citroen M."/>
            <person name="Collymore A."/>
            <person name="Considine T."/>
            <person name="Cook A."/>
            <person name="Cooke P."/>
            <person name="Corum B."/>
            <person name="Cuomo C."/>
            <person name="David R."/>
            <person name="Dawoe T."/>
            <person name="Degray S."/>
            <person name="Dodge S."/>
            <person name="Dooley K."/>
            <person name="Dorje P."/>
            <person name="Dorjee K."/>
            <person name="Dorris L."/>
            <person name="Duffey N."/>
            <person name="Dupes A."/>
            <person name="Elkins T."/>
            <person name="Engels R."/>
            <person name="Erickson J."/>
            <person name="Farina A."/>
            <person name="Faro S."/>
            <person name="Ferreira P."/>
            <person name="Fischer H."/>
            <person name="Fitzgerald M."/>
            <person name="Foley K."/>
            <person name="Gage D."/>
            <person name="Galagan J."/>
            <person name="Gearin G."/>
            <person name="Gnerre S."/>
            <person name="Gnirke A."/>
            <person name="Goyette A."/>
            <person name="Graham J."/>
            <person name="Grandbois E."/>
            <person name="Gyaltsen K."/>
            <person name="Hafez N."/>
            <person name="Hagopian D."/>
            <person name="Hagos B."/>
            <person name="Hall J."/>
            <person name="Hatcher B."/>
            <person name="Heller A."/>
            <person name="Higgins H."/>
            <person name="Honan T."/>
            <person name="Horn A."/>
            <person name="Houde N."/>
            <person name="Hughes L."/>
            <person name="Hulme W."/>
            <person name="Husby E."/>
            <person name="Iliev I."/>
            <person name="Jaffe D."/>
            <person name="Jones C."/>
            <person name="Kamal M."/>
            <person name="Kamat A."/>
            <person name="Kamvysselis M."/>
            <person name="Karlsson E."/>
            <person name="Kells C."/>
            <person name="Kieu A."/>
            <person name="Kisner P."/>
            <person name="Kodira C."/>
            <person name="Kulbokas E."/>
            <person name="Labutti K."/>
            <person name="Lama D."/>
            <person name="Landers T."/>
            <person name="Leger J."/>
            <person name="Levine S."/>
            <person name="Lewis D."/>
            <person name="Lewis T."/>
            <person name="Lindblad-toh K."/>
            <person name="Liu X."/>
            <person name="Lokyitsang T."/>
            <person name="Lokyitsang Y."/>
            <person name="Lucien O."/>
            <person name="Lui A."/>
            <person name="Ma L.J."/>
            <person name="Mabbitt R."/>
            <person name="Macdonald J."/>
            <person name="Maclean C."/>
            <person name="Major J."/>
            <person name="Manning J."/>
            <person name="Marabella R."/>
            <person name="Maru K."/>
            <person name="Matthews C."/>
            <person name="Mauceli E."/>
            <person name="Mccarthy M."/>
            <person name="Mcdonough S."/>
            <person name="Mcghee T."/>
            <person name="Meldrim J."/>
            <person name="Meneus L."/>
            <person name="Mesirov J."/>
            <person name="Mihalev A."/>
            <person name="Mihova T."/>
            <person name="Mikkelsen T."/>
            <person name="Mlenga V."/>
            <person name="Moru K."/>
            <person name="Mozes J."/>
            <person name="Mulrain L."/>
            <person name="Munson G."/>
            <person name="Naylor J."/>
            <person name="Newes C."/>
            <person name="Nguyen C."/>
            <person name="Nguyen N."/>
            <person name="Nguyen T."/>
            <person name="Nicol R."/>
            <person name="Nielsen C."/>
            <person name="Nizzari M."/>
            <person name="Norbu C."/>
            <person name="Norbu N."/>
            <person name="O'donnell P."/>
            <person name="Okoawo O."/>
            <person name="O'leary S."/>
            <person name="Omotosho B."/>
            <person name="O'neill K."/>
            <person name="Osman S."/>
            <person name="Parker S."/>
            <person name="Perrin D."/>
            <person name="Phunkhang P."/>
            <person name="Piqani B."/>
            <person name="Purcell S."/>
            <person name="Rachupka T."/>
            <person name="Ramasamy U."/>
            <person name="Rameau R."/>
            <person name="Ray V."/>
            <person name="Raymond C."/>
            <person name="Retta R."/>
            <person name="Richardson S."/>
            <person name="Rise C."/>
            <person name="Rodriguez J."/>
            <person name="Rogers J."/>
            <person name="Rogov P."/>
            <person name="Rutman M."/>
            <person name="Schupbach R."/>
            <person name="Seaman C."/>
            <person name="Settipalli S."/>
            <person name="Sharpe T."/>
            <person name="Sheridan J."/>
            <person name="Sherpa N."/>
            <person name="Shi J."/>
            <person name="Smirnov S."/>
            <person name="Smith C."/>
            <person name="Sougnez C."/>
            <person name="Spencer B."/>
            <person name="Stalker J."/>
            <person name="Stange-thomann N."/>
            <person name="Stavropoulos S."/>
            <person name="Stetson K."/>
            <person name="Stone C."/>
            <person name="Stone S."/>
            <person name="Stubbs M."/>
            <person name="Talamas J."/>
            <person name="Tchuinga P."/>
            <person name="Tenzing P."/>
            <person name="Tesfaye S."/>
            <person name="Theodore J."/>
            <person name="Thoulutsang Y."/>
            <person name="Topham K."/>
            <person name="Towey S."/>
            <person name="Tsamla T."/>
            <person name="Tsomo N."/>
            <person name="Vallee D."/>
            <person name="Vassiliev H."/>
            <person name="Venkataraman V."/>
            <person name="Vinson J."/>
            <person name="Vo A."/>
            <person name="Wade C."/>
            <person name="Wang S."/>
            <person name="Wangchuk T."/>
            <person name="Wangdi T."/>
            <person name="Whittaker C."/>
            <person name="Wilkinson J."/>
            <person name="Wu Y."/>
            <person name="Wyman D."/>
            <person name="Yadav S."/>
            <person name="Yang S."/>
            <person name="Yang X."/>
            <person name="Yeager S."/>
            <person name="Yee E."/>
            <person name="Young G."/>
            <person name="Zainoun J."/>
            <person name="Zembeck L."/>
            <person name="Zimmer A."/>
            <person name="Zody M."/>
            <person name="Lander E."/>
        </authorList>
    </citation>
    <scope>NUCLEOTIDE SEQUENCE [LARGE SCALE GENOMIC DNA]</scope>
</reference>